<comment type="caution">
    <text evidence="2">The sequence shown here is derived from an EMBL/GenBank/DDBJ whole genome shotgun (WGS) entry which is preliminary data.</text>
</comment>
<gene>
    <name evidence="2" type="ORF">BDZ94DRAFT_1241793</name>
</gene>
<keyword evidence="3" id="KW-1185">Reference proteome</keyword>
<evidence type="ECO:0000313" key="2">
    <source>
        <dbReference type="EMBL" id="KAF9456074.1"/>
    </source>
</evidence>
<organism evidence="2 3">
    <name type="scientific">Collybia nuda</name>
    <dbReference type="NCBI Taxonomy" id="64659"/>
    <lineage>
        <taxon>Eukaryota</taxon>
        <taxon>Fungi</taxon>
        <taxon>Dikarya</taxon>
        <taxon>Basidiomycota</taxon>
        <taxon>Agaricomycotina</taxon>
        <taxon>Agaricomycetes</taxon>
        <taxon>Agaricomycetidae</taxon>
        <taxon>Agaricales</taxon>
        <taxon>Tricholomatineae</taxon>
        <taxon>Clitocybaceae</taxon>
        <taxon>Collybia</taxon>
    </lineage>
</organism>
<reference evidence="2" key="1">
    <citation type="submission" date="2020-11" db="EMBL/GenBank/DDBJ databases">
        <authorList>
            <consortium name="DOE Joint Genome Institute"/>
            <person name="Ahrendt S."/>
            <person name="Riley R."/>
            <person name="Andreopoulos W."/>
            <person name="Labutti K."/>
            <person name="Pangilinan J."/>
            <person name="Ruiz-Duenas F.J."/>
            <person name="Barrasa J.M."/>
            <person name="Sanchez-Garcia M."/>
            <person name="Camarero S."/>
            <person name="Miyauchi S."/>
            <person name="Serrano A."/>
            <person name="Linde D."/>
            <person name="Babiker R."/>
            <person name="Drula E."/>
            <person name="Ayuso-Fernandez I."/>
            <person name="Pacheco R."/>
            <person name="Padilla G."/>
            <person name="Ferreira P."/>
            <person name="Barriuso J."/>
            <person name="Kellner H."/>
            <person name="Castanera R."/>
            <person name="Alfaro M."/>
            <person name="Ramirez L."/>
            <person name="Pisabarro A.G."/>
            <person name="Kuo A."/>
            <person name="Tritt A."/>
            <person name="Lipzen A."/>
            <person name="He G."/>
            <person name="Yan M."/>
            <person name="Ng V."/>
            <person name="Cullen D."/>
            <person name="Martin F."/>
            <person name="Rosso M.-N."/>
            <person name="Henrissat B."/>
            <person name="Hibbett D."/>
            <person name="Martinez A.T."/>
            <person name="Grigoriev I.V."/>
        </authorList>
    </citation>
    <scope>NUCLEOTIDE SEQUENCE</scope>
    <source>
        <strain evidence="2">CBS 247.69</strain>
    </source>
</reference>
<accession>A0A9P5XSU2</accession>
<evidence type="ECO:0000313" key="3">
    <source>
        <dbReference type="Proteomes" id="UP000807353"/>
    </source>
</evidence>
<sequence>MNNHHAFFYIQRAIPMVCQNLQTRVTGDRNDSSSQTVSSMGNFVLFDAHTIPSGFHPRKTNISVTEYFRVLMGTKTNGSRDSEIDSTTLSGNGGIQSNVESTSAEVTHAPGPTGNLGPKHEASPRGVIVGGRNPGDLRENITIHDSHTLRAHVFPNLGVSHFFRHVLPQGNHSTVNPMMYSEEYSQPEGKLQRIERVQHEIAEAQRQREVPEPSTGRHENSIREPSNSLDSEVNRLRSQIEVLARRMEGPEIMRRGGLETQAPPDYYSRSALSTVEC</sequence>
<feature type="compositionally biased region" description="Basic and acidic residues" evidence="1">
    <location>
        <begin position="202"/>
        <end position="222"/>
    </location>
</feature>
<feature type="region of interest" description="Disordered" evidence="1">
    <location>
        <begin position="202"/>
        <end position="232"/>
    </location>
</feature>
<name>A0A9P5XSU2_9AGAR</name>
<feature type="region of interest" description="Disordered" evidence="1">
    <location>
        <begin position="254"/>
        <end position="273"/>
    </location>
</feature>
<feature type="compositionally biased region" description="Polar residues" evidence="1">
    <location>
        <begin position="84"/>
        <end position="105"/>
    </location>
</feature>
<dbReference type="AlphaFoldDB" id="A0A9P5XSU2"/>
<evidence type="ECO:0000256" key="1">
    <source>
        <dbReference type="SAM" id="MobiDB-lite"/>
    </source>
</evidence>
<feature type="region of interest" description="Disordered" evidence="1">
    <location>
        <begin position="76"/>
        <end position="125"/>
    </location>
</feature>
<proteinExistence type="predicted"/>
<dbReference type="EMBL" id="MU150466">
    <property type="protein sequence ID" value="KAF9456074.1"/>
    <property type="molecule type" value="Genomic_DNA"/>
</dbReference>
<dbReference type="Proteomes" id="UP000807353">
    <property type="component" value="Unassembled WGS sequence"/>
</dbReference>
<protein>
    <submittedName>
        <fullName evidence="2">Uncharacterized protein</fullName>
    </submittedName>
</protein>